<dbReference type="KEGG" id="ehx:EMIHUDRAFT_208427"/>
<keyword evidence="3" id="KW-1185">Reference proteome</keyword>
<dbReference type="PANTHER" id="PTHR42891:SF1">
    <property type="entry name" value="D-GLYCERO-BETA-D-MANNO-HEPTOSE-1,7-BISPHOSPHATE 7-PHOSPHATASE"/>
    <property type="match status" value="1"/>
</dbReference>
<dbReference type="AlphaFoldDB" id="A0A0D3JAJ3"/>
<organism evidence="2 3">
    <name type="scientific">Emiliania huxleyi (strain CCMP1516)</name>
    <dbReference type="NCBI Taxonomy" id="280463"/>
    <lineage>
        <taxon>Eukaryota</taxon>
        <taxon>Haptista</taxon>
        <taxon>Haptophyta</taxon>
        <taxon>Prymnesiophyceae</taxon>
        <taxon>Isochrysidales</taxon>
        <taxon>Noelaerhabdaceae</taxon>
        <taxon>Emiliania</taxon>
    </lineage>
</organism>
<accession>A0A0D3JAJ3</accession>
<dbReference type="HOGENOM" id="CLU_085077_2_0_1"/>
<dbReference type="STRING" id="2903.R1CCT7"/>
<feature type="chain" id="PRO_5044213611" description="D,D-heptose 1,7-bisphosphate phosphatase" evidence="1">
    <location>
        <begin position="31"/>
        <end position="223"/>
    </location>
</feature>
<reference evidence="2" key="2">
    <citation type="submission" date="2024-10" db="UniProtKB">
        <authorList>
            <consortium name="EnsemblProtists"/>
        </authorList>
    </citation>
    <scope>IDENTIFICATION</scope>
</reference>
<sequence length="223" mass="23306">MSLSMQMNCRAAPTPAILLLLLTHAHDTSALRLAVRPKLWLLDRDGCINADVGSPGVVRREDLHLIPGSAGAITRLRLFAPVAVVTNQSARGKGLLSAAGLDEIHERLRHLIASAARGGLASEDGSRWDGLYALHDFTCEPSEAVMVGDSWSDVARRAGCVPVLLATGHGQALAAALRRQGTRLPASLTAAALSEAALVREALCGGPVSVYETLAQAADALLA</sequence>
<evidence type="ECO:0000313" key="2">
    <source>
        <dbReference type="EnsemblProtists" id="EOD20528"/>
    </source>
</evidence>
<dbReference type="RefSeq" id="XP_005772957.1">
    <property type="nucleotide sequence ID" value="XM_005772900.1"/>
</dbReference>
<dbReference type="InterPro" id="IPR004446">
    <property type="entry name" value="Heptose_bisP_phosphatase"/>
</dbReference>
<evidence type="ECO:0000256" key="1">
    <source>
        <dbReference type="SAM" id="SignalP"/>
    </source>
</evidence>
<dbReference type="InterPro" id="IPR036412">
    <property type="entry name" value="HAD-like_sf"/>
</dbReference>
<dbReference type="EnsemblProtists" id="EOD20528">
    <property type="protein sequence ID" value="EOD20528"/>
    <property type="gene ID" value="EMIHUDRAFT_208427"/>
</dbReference>
<dbReference type="PaxDb" id="2903-EOD20528"/>
<name>A0A0D3JAJ3_EMIH1</name>
<dbReference type="Proteomes" id="UP000013827">
    <property type="component" value="Unassembled WGS sequence"/>
</dbReference>
<dbReference type="InterPro" id="IPR023214">
    <property type="entry name" value="HAD_sf"/>
</dbReference>
<keyword evidence="1" id="KW-0732">Signal</keyword>
<dbReference type="Gene3D" id="3.40.50.1000">
    <property type="entry name" value="HAD superfamily/HAD-like"/>
    <property type="match status" value="2"/>
</dbReference>
<protein>
    <recommendedName>
        <fullName evidence="4">D,D-heptose 1,7-bisphosphate phosphatase</fullName>
    </recommendedName>
</protein>
<evidence type="ECO:0000313" key="3">
    <source>
        <dbReference type="Proteomes" id="UP000013827"/>
    </source>
</evidence>
<dbReference type="SUPFAM" id="SSF56784">
    <property type="entry name" value="HAD-like"/>
    <property type="match status" value="1"/>
</dbReference>
<evidence type="ECO:0008006" key="4">
    <source>
        <dbReference type="Google" id="ProtNLM"/>
    </source>
</evidence>
<dbReference type="Pfam" id="PF13242">
    <property type="entry name" value="Hydrolase_like"/>
    <property type="match status" value="1"/>
</dbReference>
<dbReference type="GeneID" id="17266075"/>
<dbReference type="GO" id="GO:0016791">
    <property type="term" value="F:phosphatase activity"/>
    <property type="evidence" value="ECO:0007669"/>
    <property type="project" value="InterPro"/>
</dbReference>
<reference evidence="3" key="1">
    <citation type="journal article" date="2013" name="Nature">
        <title>Pan genome of the phytoplankton Emiliania underpins its global distribution.</title>
        <authorList>
            <person name="Read B.A."/>
            <person name="Kegel J."/>
            <person name="Klute M.J."/>
            <person name="Kuo A."/>
            <person name="Lefebvre S.C."/>
            <person name="Maumus F."/>
            <person name="Mayer C."/>
            <person name="Miller J."/>
            <person name="Monier A."/>
            <person name="Salamov A."/>
            <person name="Young J."/>
            <person name="Aguilar M."/>
            <person name="Claverie J.M."/>
            <person name="Frickenhaus S."/>
            <person name="Gonzalez K."/>
            <person name="Herman E.K."/>
            <person name="Lin Y.C."/>
            <person name="Napier J."/>
            <person name="Ogata H."/>
            <person name="Sarno A.F."/>
            <person name="Shmutz J."/>
            <person name="Schroeder D."/>
            <person name="de Vargas C."/>
            <person name="Verret F."/>
            <person name="von Dassow P."/>
            <person name="Valentin K."/>
            <person name="Van de Peer Y."/>
            <person name="Wheeler G."/>
            <person name="Dacks J.B."/>
            <person name="Delwiche C.F."/>
            <person name="Dyhrman S.T."/>
            <person name="Glockner G."/>
            <person name="John U."/>
            <person name="Richards T."/>
            <person name="Worden A.Z."/>
            <person name="Zhang X."/>
            <person name="Grigoriev I.V."/>
            <person name="Allen A.E."/>
            <person name="Bidle K."/>
            <person name="Borodovsky M."/>
            <person name="Bowler C."/>
            <person name="Brownlee C."/>
            <person name="Cock J.M."/>
            <person name="Elias M."/>
            <person name="Gladyshev V.N."/>
            <person name="Groth M."/>
            <person name="Guda C."/>
            <person name="Hadaegh A."/>
            <person name="Iglesias-Rodriguez M.D."/>
            <person name="Jenkins J."/>
            <person name="Jones B.M."/>
            <person name="Lawson T."/>
            <person name="Leese F."/>
            <person name="Lindquist E."/>
            <person name="Lobanov A."/>
            <person name="Lomsadze A."/>
            <person name="Malik S.B."/>
            <person name="Marsh M.E."/>
            <person name="Mackinder L."/>
            <person name="Mock T."/>
            <person name="Mueller-Roeber B."/>
            <person name="Pagarete A."/>
            <person name="Parker M."/>
            <person name="Probert I."/>
            <person name="Quesneville H."/>
            <person name="Raines C."/>
            <person name="Rensing S.A."/>
            <person name="Riano-Pachon D.M."/>
            <person name="Richier S."/>
            <person name="Rokitta S."/>
            <person name="Shiraiwa Y."/>
            <person name="Soanes D.M."/>
            <person name="van der Giezen M."/>
            <person name="Wahlund T.M."/>
            <person name="Williams B."/>
            <person name="Wilson W."/>
            <person name="Wolfe G."/>
            <person name="Wurch L.L."/>
        </authorList>
    </citation>
    <scope>NUCLEOTIDE SEQUENCE</scope>
</reference>
<feature type="signal peptide" evidence="1">
    <location>
        <begin position="1"/>
        <end position="30"/>
    </location>
</feature>
<dbReference type="PANTHER" id="PTHR42891">
    <property type="entry name" value="D-GLYCERO-BETA-D-MANNO-HEPTOSE-1,7-BISPHOSPHATE 7-PHOSPHATASE"/>
    <property type="match status" value="1"/>
</dbReference>
<proteinExistence type="predicted"/>
<dbReference type="GO" id="GO:0005975">
    <property type="term" value="P:carbohydrate metabolic process"/>
    <property type="evidence" value="ECO:0007669"/>
    <property type="project" value="InterPro"/>
</dbReference>